<dbReference type="PROSITE" id="PS50887">
    <property type="entry name" value="GGDEF"/>
    <property type="match status" value="1"/>
</dbReference>
<dbReference type="FunFam" id="3.30.70.270:FF:000001">
    <property type="entry name" value="Diguanylate cyclase domain protein"/>
    <property type="match status" value="1"/>
</dbReference>
<dbReference type="SUPFAM" id="SSF141868">
    <property type="entry name" value="EAL domain-like"/>
    <property type="match status" value="1"/>
</dbReference>
<feature type="domain" description="GGDEF" evidence="5">
    <location>
        <begin position="370"/>
        <end position="504"/>
    </location>
</feature>
<evidence type="ECO:0000313" key="6">
    <source>
        <dbReference type="EMBL" id="SIQ15866.1"/>
    </source>
</evidence>
<gene>
    <name evidence="6" type="ORF">SAMN05421647_102499</name>
</gene>
<keyword evidence="3" id="KW-0472">Membrane</keyword>
<dbReference type="InterPro" id="IPR001633">
    <property type="entry name" value="EAL_dom"/>
</dbReference>
<dbReference type="PANTHER" id="PTHR44757:SF2">
    <property type="entry name" value="BIOFILM ARCHITECTURE MAINTENANCE PROTEIN MBAA"/>
    <property type="match status" value="1"/>
</dbReference>
<dbReference type="InterPro" id="IPR043128">
    <property type="entry name" value="Rev_trsase/Diguanyl_cyclase"/>
</dbReference>
<dbReference type="NCBIfam" id="TIGR00254">
    <property type="entry name" value="GGDEF"/>
    <property type="match status" value="1"/>
</dbReference>
<dbReference type="Proteomes" id="UP000186895">
    <property type="component" value="Unassembled WGS sequence"/>
</dbReference>
<dbReference type="Pfam" id="PF00990">
    <property type="entry name" value="GGDEF"/>
    <property type="match status" value="1"/>
</dbReference>
<dbReference type="CDD" id="cd01949">
    <property type="entry name" value="GGDEF"/>
    <property type="match status" value="1"/>
</dbReference>
<evidence type="ECO:0000313" key="7">
    <source>
        <dbReference type="Proteomes" id="UP000186895"/>
    </source>
</evidence>
<dbReference type="Pfam" id="PF00563">
    <property type="entry name" value="EAL"/>
    <property type="match status" value="1"/>
</dbReference>
<dbReference type="eggNOG" id="COG5001">
    <property type="taxonomic scope" value="Bacteria"/>
</dbReference>
<keyword evidence="2" id="KW-0175">Coiled coil</keyword>
<feature type="transmembrane region" description="Helical" evidence="3">
    <location>
        <begin position="283"/>
        <end position="302"/>
    </location>
</feature>
<keyword evidence="3" id="KW-0812">Transmembrane</keyword>
<dbReference type="Gene3D" id="3.30.70.270">
    <property type="match status" value="1"/>
</dbReference>
<dbReference type="STRING" id="49186.SAMN05421647_102499"/>
<dbReference type="InterPro" id="IPR052155">
    <property type="entry name" value="Biofilm_reg_signaling"/>
</dbReference>
<evidence type="ECO:0000256" key="1">
    <source>
        <dbReference type="ARBA" id="ARBA00001946"/>
    </source>
</evidence>
<feature type="domain" description="EAL" evidence="4">
    <location>
        <begin position="513"/>
        <end position="767"/>
    </location>
</feature>
<dbReference type="PANTHER" id="PTHR44757">
    <property type="entry name" value="DIGUANYLATE CYCLASE DGCP"/>
    <property type="match status" value="1"/>
</dbReference>
<dbReference type="SMART" id="SM00052">
    <property type="entry name" value="EAL"/>
    <property type="match status" value="1"/>
</dbReference>
<dbReference type="AlphaFoldDB" id="A0A1N6QHM0"/>
<dbReference type="RefSeq" id="WP_076462005.1">
    <property type="nucleotide sequence ID" value="NZ_FTMN01000002.1"/>
</dbReference>
<dbReference type="InterPro" id="IPR029787">
    <property type="entry name" value="Nucleotide_cyclase"/>
</dbReference>
<dbReference type="SMART" id="SM00267">
    <property type="entry name" value="GGDEF"/>
    <property type="match status" value="1"/>
</dbReference>
<reference evidence="6 7" key="1">
    <citation type="submission" date="2017-01" db="EMBL/GenBank/DDBJ databases">
        <authorList>
            <person name="Mah S.A."/>
            <person name="Swanson W.J."/>
            <person name="Moy G.W."/>
            <person name="Vacquier V.D."/>
        </authorList>
    </citation>
    <scope>NUCLEOTIDE SEQUENCE [LARGE SCALE GENOMIC DNA]</scope>
    <source>
        <strain evidence="6 7">DSM 7027</strain>
    </source>
</reference>
<comment type="cofactor">
    <cofactor evidence="1">
        <name>Mg(2+)</name>
        <dbReference type="ChEBI" id="CHEBI:18420"/>
    </cofactor>
</comment>
<dbReference type="PROSITE" id="PS50883">
    <property type="entry name" value="EAL"/>
    <property type="match status" value="1"/>
</dbReference>
<name>A0A1N6QHM0_9GAMM</name>
<dbReference type="SUPFAM" id="SSF55073">
    <property type="entry name" value="Nucleotide cyclase"/>
    <property type="match status" value="1"/>
</dbReference>
<dbReference type="CDD" id="cd01948">
    <property type="entry name" value="EAL"/>
    <property type="match status" value="1"/>
</dbReference>
<evidence type="ECO:0000256" key="3">
    <source>
        <dbReference type="SAM" id="Phobius"/>
    </source>
</evidence>
<evidence type="ECO:0000259" key="4">
    <source>
        <dbReference type="PROSITE" id="PS50883"/>
    </source>
</evidence>
<organism evidence="6 7">
    <name type="scientific">Marinobacterium stanieri</name>
    <dbReference type="NCBI Taxonomy" id="49186"/>
    <lineage>
        <taxon>Bacteria</taxon>
        <taxon>Pseudomonadati</taxon>
        <taxon>Pseudomonadota</taxon>
        <taxon>Gammaproteobacteria</taxon>
        <taxon>Oceanospirillales</taxon>
        <taxon>Oceanospirillaceae</taxon>
        <taxon>Marinobacterium</taxon>
    </lineage>
</organism>
<keyword evidence="3" id="KW-1133">Transmembrane helix</keyword>
<evidence type="ECO:0000256" key="2">
    <source>
        <dbReference type="SAM" id="Coils"/>
    </source>
</evidence>
<protein>
    <submittedName>
        <fullName evidence="6">Diguanylate cyclase/phosphodiesterase</fullName>
    </submittedName>
</protein>
<sequence>MSPPLERDAITISSLQGVLIALAMLVILATWIFAGYQLRQNREQVLDEHKVILQNLSLVVSENINQVLDRTEAFKTLVRLQLSRGELPAAGPLATLMATDPVFTRMTVYSRDGRVLNSTSATNLPRLQQGWQASLSHQRTWPINILPSEALGKSWSVPLAMPINTPGRSDCCLLVLEMDLGYLLNLYQNLQLGRETSIHVLTAQGAELLRAERGGLVTGRSAFDNTVLLKSRLNQGTTRDLHTDNQRYYLGHFAKLERAPLVIAVRQSESEALAGYHRQRNKFLVSVVIITLIAAGGLLWLLRMMHVREVQLRELQQSEQRNMKLLARLRREHEDSVKAASRDHLTGLYNRRLFTELGHSHLAGSKRQGRFAAVCFIDLDRFKAINDTLGHKVGDNLLQEVARRLTDNLRESDIVSRFGGDEFVVMLTAVKQQADVEQKVQRLVDVLAAPYPELEAGGLATSPSIGVAMAPRDGMDIETLIKHADIAMYRAKRGGRAQFRLFDSQDAAQEVSTEELQALIPEAIERGEFQLHFQPRLFLRGYETGGFEALVRWESPQQGLLMPAVFLPLVEQQQLMPALGYQLLRQLAQQLRQWADEGLDILPVALNLSASQINDPTLPGQLRMLIEEYRLTPGWLELEIGDQDLQHLGDQAIRQLRLVSELGVGLVMDDFGSSEEGLQRVSRLPFNCIKLSPALIRHIRNSFDDNVLLSATISVARKMRLRVVAKGVETPDQLVYLKLAGCDEAQGFLFSRAVEEAEVRDYLQTPKRKVKL</sequence>
<dbReference type="Gene3D" id="3.20.20.450">
    <property type="entry name" value="EAL domain"/>
    <property type="match status" value="1"/>
</dbReference>
<keyword evidence="7" id="KW-1185">Reference proteome</keyword>
<feature type="transmembrane region" description="Helical" evidence="3">
    <location>
        <begin position="12"/>
        <end position="34"/>
    </location>
</feature>
<dbReference type="InterPro" id="IPR000160">
    <property type="entry name" value="GGDEF_dom"/>
</dbReference>
<accession>A0A1N6QHM0</accession>
<dbReference type="InterPro" id="IPR035919">
    <property type="entry name" value="EAL_sf"/>
</dbReference>
<dbReference type="GO" id="GO:0003824">
    <property type="term" value="F:catalytic activity"/>
    <property type="evidence" value="ECO:0007669"/>
    <property type="project" value="UniProtKB-ARBA"/>
</dbReference>
<proteinExistence type="predicted"/>
<dbReference type="EMBL" id="FTMN01000002">
    <property type="protein sequence ID" value="SIQ15866.1"/>
    <property type="molecule type" value="Genomic_DNA"/>
</dbReference>
<evidence type="ECO:0000259" key="5">
    <source>
        <dbReference type="PROSITE" id="PS50887"/>
    </source>
</evidence>
<feature type="coiled-coil region" evidence="2">
    <location>
        <begin position="308"/>
        <end position="335"/>
    </location>
</feature>